<accession>A0A397VB19</accession>
<evidence type="ECO:0000313" key="1">
    <source>
        <dbReference type="EMBL" id="RIB19630.1"/>
    </source>
</evidence>
<dbReference type="AlphaFoldDB" id="A0A397VB19"/>
<name>A0A397VB19_9GLOM</name>
<evidence type="ECO:0000313" key="2">
    <source>
        <dbReference type="Proteomes" id="UP000266673"/>
    </source>
</evidence>
<sequence>MFSSKYPDFADFVKLPLELLTANCYSFLTKTLARVDLPLPVLPISNTFLNLSTVTSSKSSKDI</sequence>
<dbReference type="Proteomes" id="UP000266673">
    <property type="component" value="Unassembled WGS sequence"/>
</dbReference>
<keyword evidence="2" id="KW-1185">Reference proteome</keyword>
<organism evidence="1 2">
    <name type="scientific">Gigaspora rosea</name>
    <dbReference type="NCBI Taxonomy" id="44941"/>
    <lineage>
        <taxon>Eukaryota</taxon>
        <taxon>Fungi</taxon>
        <taxon>Fungi incertae sedis</taxon>
        <taxon>Mucoromycota</taxon>
        <taxon>Glomeromycotina</taxon>
        <taxon>Glomeromycetes</taxon>
        <taxon>Diversisporales</taxon>
        <taxon>Gigasporaceae</taxon>
        <taxon>Gigaspora</taxon>
    </lineage>
</organism>
<protein>
    <submittedName>
        <fullName evidence="1">Uncharacterized protein</fullName>
    </submittedName>
</protein>
<gene>
    <name evidence="1" type="ORF">C2G38_2082679</name>
</gene>
<comment type="caution">
    <text evidence="1">The sequence shown here is derived from an EMBL/GenBank/DDBJ whole genome shotgun (WGS) entry which is preliminary data.</text>
</comment>
<proteinExistence type="predicted"/>
<dbReference type="EMBL" id="QKWP01000463">
    <property type="protein sequence ID" value="RIB19630.1"/>
    <property type="molecule type" value="Genomic_DNA"/>
</dbReference>
<reference evidence="1 2" key="1">
    <citation type="submission" date="2018-06" db="EMBL/GenBank/DDBJ databases">
        <title>Comparative genomics reveals the genomic features of Rhizophagus irregularis, R. cerebriforme, R. diaphanum and Gigaspora rosea, and their symbiotic lifestyle signature.</title>
        <authorList>
            <person name="Morin E."/>
            <person name="San Clemente H."/>
            <person name="Chen E.C.H."/>
            <person name="De La Providencia I."/>
            <person name="Hainaut M."/>
            <person name="Kuo A."/>
            <person name="Kohler A."/>
            <person name="Murat C."/>
            <person name="Tang N."/>
            <person name="Roy S."/>
            <person name="Loubradou J."/>
            <person name="Henrissat B."/>
            <person name="Grigoriev I.V."/>
            <person name="Corradi N."/>
            <person name="Roux C."/>
            <person name="Martin F.M."/>
        </authorList>
    </citation>
    <scope>NUCLEOTIDE SEQUENCE [LARGE SCALE GENOMIC DNA]</scope>
    <source>
        <strain evidence="1 2">DAOM 194757</strain>
    </source>
</reference>